<feature type="transmembrane region" description="Helical" evidence="2">
    <location>
        <begin position="641"/>
        <end position="662"/>
    </location>
</feature>
<dbReference type="EMBL" id="MTSL01000141">
    <property type="protein sequence ID" value="PJF18126.1"/>
    <property type="molecule type" value="Genomic_DNA"/>
</dbReference>
<keyword evidence="2" id="KW-0472">Membrane</keyword>
<evidence type="ECO:0000313" key="5">
    <source>
        <dbReference type="Proteomes" id="UP000240830"/>
    </source>
</evidence>
<dbReference type="Pfam" id="PF00293">
    <property type="entry name" value="NUDIX"/>
    <property type="match status" value="1"/>
</dbReference>
<keyword evidence="2" id="KW-1133">Transmembrane helix</keyword>
<dbReference type="SUPFAM" id="SSF55811">
    <property type="entry name" value="Nudix"/>
    <property type="match status" value="1"/>
</dbReference>
<dbReference type="Gene3D" id="3.40.50.1820">
    <property type="entry name" value="alpha/beta hydrolase"/>
    <property type="match status" value="1"/>
</dbReference>
<dbReference type="InterPro" id="IPR000073">
    <property type="entry name" value="AB_hydrolase_1"/>
</dbReference>
<feature type="compositionally biased region" description="Basic and acidic residues" evidence="1">
    <location>
        <begin position="350"/>
        <end position="366"/>
    </location>
</feature>
<dbReference type="Pfam" id="PF00561">
    <property type="entry name" value="Abhydrolase_1"/>
    <property type="match status" value="1"/>
</dbReference>
<sequence>MNSAPPAFPTASVPPTTSALKWTVCRKNNKKCRISTHLSHEAHLKVPSDHIAASSGHFHLYAQKFQRANTIPTVHLVFLAGGPGGIGRSYDGFIDQLLQLDGRYACYTVDHRGLGRSGLITNDSYREIVDSLDHIVKRAPFPLRSLTLTNSALDVALLADAIKEQSDWRSGSQIALYGYSYGAQLAHHIVELRPNLFNQAFILGIPPLKSLKVAASHQGPVEMCERDAECRRLMGGDVAKQIRHALLNISKPEYNECTRKFYSIWSAQPHAKDTQGDIMTALIWRMRSLIINRAPGLNRERNLRTVQVVLAAIKATSDCEHPESYTKDVLVPLQPYMDGVVAIKENVGNDEEKNERNDGRDEGQSITKKVMEGVKDVANIASVANIRTDAKLVDNSLTNSLSRLQPQPPVQIQKVGNTGLFDRENVPNYETLWDQPYDEQSEGRSNEMVNTVVFIDKDYDFDTHPPSRLHYHVDLTPSVLYPPTYHARWKFLRPHLTGTIKSQQRPIHTSYTHLHMANGRMDMITTYAPAYARFTQAQAPVKSWMLLDRHDHDGLYSPCLFLWLNAAVEKRSMEEVEACVKESNAIRLDWSFQSYPQFQTIWKQVKSASKVPIEVSTSSIPSFVRSSNSLTRQTTKGSPDYRLLLVGGSIVLFMLVGLAWFFRKRRSRSSSGSLANGCMRVLLARLAEPLGRKVTAPLTESCQKQTKELCDFVQRYFRVSKVYRSPSTTSLIGTPAITVEGLAEHKPRVKMAEFPNDPLINGGLRDGDGETPSETLDCILKNLTKITQVPDDTGIPVVVARGNILTRLLGSLTGKAIVPSYPDLYMVTFHKEQATRVQRIWSDSGPLKPSNRPSARAILLNPKRDAVYMFELVDPHMVTSSIIEHRLWFTPGGGMDPNEDLYTVLERELWEELSLKPTEFRVLGHLWTGRTSMIWKGLPHTFIDNYFLVELTSNKNTFGRGNLMEDEVDVLRSGRWWPLEELATTEATIVPSQLRDLCKMDLSIAPCHSNIGESV</sequence>
<proteinExistence type="predicted"/>
<evidence type="ECO:0000259" key="3">
    <source>
        <dbReference type="PROSITE" id="PS51462"/>
    </source>
</evidence>
<keyword evidence="5" id="KW-1185">Reference proteome</keyword>
<dbReference type="AlphaFoldDB" id="A0A2H9TK63"/>
<evidence type="ECO:0000256" key="2">
    <source>
        <dbReference type="SAM" id="Phobius"/>
    </source>
</evidence>
<dbReference type="CDD" id="cd04685">
    <property type="entry name" value="NUDIX_Hydrolase"/>
    <property type="match status" value="1"/>
</dbReference>
<dbReference type="PROSITE" id="PS51462">
    <property type="entry name" value="NUDIX"/>
    <property type="match status" value="1"/>
</dbReference>
<accession>A0A2H9TK63</accession>
<keyword evidence="2" id="KW-0812">Transmembrane</keyword>
<dbReference type="InterPro" id="IPR015797">
    <property type="entry name" value="NUDIX_hydrolase-like_dom_sf"/>
</dbReference>
<comment type="caution">
    <text evidence="4">The sequence shown here is derived from an EMBL/GenBank/DDBJ whole genome shotgun (WGS) entry which is preliminary data.</text>
</comment>
<feature type="region of interest" description="Disordered" evidence="1">
    <location>
        <begin position="346"/>
        <end position="366"/>
    </location>
</feature>
<gene>
    <name evidence="4" type="ORF">PSACC_02063</name>
</gene>
<feature type="domain" description="Nudix hydrolase" evidence="3">
    <location>
        <begin position="850"/>
        <end position="1001"/>
    </location>
</feature>
<dbReference type="InterPro" id="IPR000086">
    <property type="entry name" value="NUDIX_hydrolase_dom"/>
</dbReference>
<organism evidence="4 5">
    <name type="scientific">Paramicrosporidium saccamoebae</name>
    <dbReference type="NCBI Taxonomy" id="1246581"/>
    <lineage>
        <taxon>Eukaryota</taxon>
        <taxon>Fungi</taxon>
        <taxon>Fungi incertae sedis</taxon>
        <taxon>Cryptomycota</taxon>
        <taxon>Cryptomycota incertae sedis</taxon>
        <taxon>Paramicrosporidium</taxon>
    </lineage>
</organism>
<evidence type="ECO:0000256" key="1">
    <source>
        <dbReference type="SAM" id="MobiDB-lite"/>
    </source>
</evidence>
<protein>
    <submittedName>
        <fullName evidence="4">Exopolyphosphatase</fullName>
    </submittedName>
</protein>
<dbReference type="Proteomes" id="UP000240830">
    <property type="component" value="Unassembled WGS sequence"/>
</dbReference>
<evidence type="ECO:0000313" key="4">
    <source>
        <dbReference type="EMBL" id="PJF18126.1"/>
    </source>
</evidence>
<dbReference type="Gene3D" id="3.90.79.10">
    <property type="entry name" value="Nucleoside Triphosphate Pyrophosphohydrolase"/>
    <property type="match status" value="1"/>
</dbReference>
<dbReference type="SUPFAM" id="SSF53474">
    <property type="entry name" value="alpha/beta-Hydrolases"/>
    <property type="match status" value="1"/>
</dbReference>
<dbReference type="InterPro" id="IPR029058">
    <property type="entry name" value="AB_hydrolase_fold"/>
</dbReference>
<name>A0A2H9TK63_9FUNG</name>
<reference evidence="4 5" key="1">
    <citation type="submission" date="2016-10" db="EMBL/GenBank/DDBJ databases">
        <title>The genome of Paramicrosporidium saccamoebae is the missing link in understanding Cryptomycota and Microsporidia evolution.</title>
        <authorList>
            <person name="Quandt C.A."/>
            <person name="Beaudet D."/>
            <person name="Corsaro D."/>
            <person name="Michel R."/>
            <person name="Corradi N."/>
            <person name="James T."/>
        </authorList>
    </citation>
    <scope>NUCLEOTIDE SEQUENCE [LARGE SCALE GENOMIC DNA]</scope>
    <source>
        <strain evidence="4 5">KSL3</strain>
    </source>
</reference>
<dbReference type="OrthoDB" id="425534at2759"/>